<organism evidence="2 3">
    <name type="scientific">Lithospermum erythrorhizon</name>
    <name type="common">Purple gromwell</name>
    <name type="synonym">Lithospermum officinale var. erythrorhizon</name>
    <dbReference type="NCBI Taxonomy" id="34254"/>
    <lineage>
        <taxon>Eukaryota</taxon>
        <taxon>Viridiplantae</taxon>
        <taxon>Streptophyta</taxon>
        <taxon>Embryophyta</taxon>
        <taxon>Tracheophyta</taxon>
        <taxon>Spermatophyta</taxon>
        <taxon>Magnoliopsida</taxon>
        <taxon>eudicotyledons</taxon>
        <taxon>Gunneridae</taxon>
        <taxon>Pentapetalae</taxon>
        <taxon>asterids</taxon>
        <taxon>lamiids</taxon>
        <taxon>Boraginales</taxon>
        <taxon>Boraginaceae</taxon>
        <taxon>Boraginoideae</taxon>
        <taxon>Lithospermeae</taxon>
        <taxon>Lithospermum</taxon>
    </lineage>
</organism>
<evidence type="ECO:0000256" key="1">
    <source>
        <dbReference type="SAM" id="MobiDB-lite"/>
    </source>
</evidence>
<gene>
    <name evidence="2" type="ORF">LIER_15868</name>
</gene>
<proteinExistence type="predicted"/>
<accession>A0AAV3Q7P1</accession>
<feature type="region of interest" description="Disordered" evidence="1">
    <location>
        <begin position="1"/>
        <end position="27"/>
    </location>
</feature>
<reference evidence="2 3" key="1">
    <citation type="submission" date="2024-01" db="EMBL/GenBank/DDBJ databases">
        <title>The complete chloroplast genome sequence of Lithospermum erythrorhizon: insights into the phylogenetic relationship among Boraginaceae species and the maternal lineages of purple gromwells.</title>
        <authorList>
            <person name="Okada T."/>
            <person name="Watanabe K."/>
        </authorList>
    </citation>
    <scope>NUCLEOTIDE SEQUENCE [LARGE SCALE GENOMIC DNA]</scope>
</reference>
<comment type="caution">
    <text evidence="2">The sequence shown here is derived from an EMBL/GenBank/DDBJ whole genome shotgun (WGS) entry which is preliminary data.</text>
</comment>
<evidence type="ECO:0000313" key="3">
    <source>
        <dbReference type="Proteomes" id="UP001454036"/>
    </source>
</evidence>
<dbReference type="EMBL" id="BAABME010003486">
    <property type="protein sequence ID" value="GAA0158976.1"/>
    <property type="molecule type" value="Genomic_DNA"/>
</dbReference>
<evidence type="ECO:0000313" key="2">
    <source>
        <dbReference type="EMBL" id="GAA0158976.1"/>
    </source>
</evidence>
<keyword evidence="3" id="KW-1185">Reference proteome</keyword>
<dbReference type="AlphaFoldDB" id="A0AAV3Q7P1"/>
<protein>
    <submittedName>
        <fullName evidence="2">Uncharacterized protein</fullName>
    </submittedName>
</protein>
<name>A0AAV3Q7P1_LITER</name>
<sequence>MNEEEASEMASKDSSQRNQPLVPGGILERTLQEGFNFEEPVVGNPETEEAEVFASNVLREPTAEATRISNAPVFKQKMASGEGQKRKAKRLKVSPFTEGVEGAESTEGAPINDPGVRDSQTLEGFRSRTTNSMVAKSHLRHLHDHYSIYLKVIMRTPLAEPLDSSPVQRIWYPGKPNQDKPSSPRHSPDHSVGFMPIGSEEGYKSEHPYFVDTPYVLPSGVEVTDDSVSRHVNSLAADMLRNCMLRAKSMRKIREERDSALDEKEKAILRCNDLIRCQEKLIYDHAASEGRLTFEMEILKANSHRAALDFEKIKVELSETESRLEGCISEKEHLHSRLFLAENSATLAIEDFKGSSEYIELLKGNTATLLREFYQKISTDFLDISSHFQEYVSSFMDKYVVELFDKHMGADDGDSDACEGENDEDDVE</sequence>
<feature type="region of interest" description="Disordered" evidence="1">
    <location>
        <begin position="97"/>
        <end position="118"/>
    </location>
</feature>
<dbReference type="Proteomes" id="UP001454036">
    <property type="component" value="Unassembled WGS sequence"/>
</dbReference>